<gene>
    <name evidence="3" type="ORF">WJX75_007596</name>
</gene>
<dbReference type="InterPro" id="IPR050791">
    <property type="entry name" value="Aldo-Keto_reductase"/>
</dbReference>
<dbReference type="InterPro" id="IPR018170">
    <property type="entry name" value="Aldo/ket_reductase_CS"/>
</dbReference>
<evidence type="ECO:0000313" key="4">
    <source>
        <dbReference type="Proteomes" id="UP001491310"/>
    </source>
</evidence>
<accession>A0ABR2Z4G8</accession>
<dbReference type="CDD" id="cd19093">
    <property type="entry name" value="AKR_AtPLR-like"/>
    <property type="match status" value="1"/>
</dbReference>
<name>A0ABR2Z4G8_9CHLO</name>
<evidence type="ECO:0000256" key="1">
    <source>
        <dbReference type="ARBA" id="ARBA00023002"/>
    </source>
</evidence>
<dbReference type="PANTHER" id="PTHR43625">
    <property type="entry name" value="AFLATOXIN B1 ALDEHYDE REDUCTASE"/>
    <property type="match status" value="1"/>
</dbReference>
<keyword evidence="4" id="KW-1185">Reference proteome</keyword>
<organism evidence="3 4">
    <name type="scientific">Coccomyxa subellipsoidea</name>
    <dbReference type="NCBI Taxonomy" id="248742"/>
    <lineage>
        <taxon>Eukaryota</taxon>
        <taxon>Viridiplantae</taxon>
        <taxon>Chlorophyta</taxon>
        <taxon>core chlorophytes</taxon>
        <taxon>Trebouxiophyceae</taxon>
        <taxon>Trebouxiophyceae incertae sedis</taxon>
        <taxon>Coccomyxaceae</taxon>
        <taxon>Coccomyxa</taxon>
    </lineage>
</organism>
<protein>
    <recommendedName>
        <fullName evidence="2">NADP-dependent oxidoreductase domain-containing protein</fullName>
    </recommendedName>
</protein>
<comment type="caution">
    <text evidence="3">The sequence shown here is derived from an EMBL/GenBank/DDBJ whole genome shotgun (WGS) entry which is preliminary data.</text>
</comment>
<evidence type="ECO:0000313" key="3">
    <source>
        <dbReference type="EMBL" id="KAK9918860.1"/>
    </source>
</evidence>
<keyword evidence="1" id="KW-0560">Oxidoreductase</keyword>
<reference evidence="3 4" key="1">
    <citation type="journal article" date="2024" name="Nat. Commun.">
        <title>Phylogenomics reveals the evolutionary origins of lichenization in chlorophyte algae.</title>
        <authorList>
            <person name="Puginier C."/>
            <person name="Libourel C."/>
            <person name="Otte J."/>
            <person name="Skaloud P."/>
            <person name="Haon M."/>
            <person name="Grisel S."/>
            <person name="Petersen M."/>
            <person name="Berrin J.G."/>
            <person name="Delaux P.M."/>
            <person name="Dal Grande F."/>
            <person name="Keller J."/>
        </authorList>
    </citation>
    <scope>NUCLEOTIDE SEQUENCE [LARGE SCALE GENOMIC DNA]</scope>
    <source>
        <strain evidence="3 4">SAG 216-7</strain>
    </source>
</reference>
<dbReference type="InterPro" id="IPR020471">
    <property type="entry name" value="AKR"/>
</dbReference>
<evidence type="ECO:0000259" key="2">
    <source>
        <dbReference type="Pfam" id="PF00248"/>
    </source>
</evidence>
<dbReference type="InterPro" id="IPR036812">
    <property type="entry name" value="NAD(P)_OxRdtase_dom_sf"/>
</dbReference>
<dbReference type="SUPFAM" id="SSF51430">
    <property type="entry name" value="NAD(P)-linked oxidoreductase"/>
    <property type="match status" value="1"/>
</dbReference>
<dbReference type="Gene3D" id="3.20.20.100">
    <property type="entry name" value="NADP-dependent oxidoreductase domain"/>
    <property type="match status" value="1"/>
</dbReference>
<feature type="domain" description="NADP-dependent oxidoreductase" evidence="2">
    <location>
        <begin position="1"/>
        <end position="301"/>
    </location>
</feature>
<dbReference type="PANTHER" id="PTHR43625:SF5">
    <property type="entry name" value="PYRIDOXAL REDUCTASE, CHLOROPLASTIC"/>
    <property type="match status" value="1"/>
</dbReference>
<proteinExistence type="predicted"/>
<dbReference type="Pfam" id="PF00248">
    <property type="entry name" value="Aldo_ket_red"/>
    <property type="match status" value="1"/>
</dbReference>
<dbReference type="InterPro" id="IPR023210">
    <property type="entry name" value="NADP_OxRdtase_dom"/>
</dbReference>
<dbReference type="EMBL" id="JALJOT010000001">
    <property type="protein sequence ID" value="KAK9918860.1"/>
    <property type="molecule type" value="Genomic_DNA"/>
</dbReference>
<sequence>MGLGTWAWGNQLLWGYEEGMDGELQELFNYAISKGVNLFDTADSYGTGRLNGRSEQLLGRFIAESSARKTDDVLIATKLAAYPWRVTPGQYVSACRGSLRRLGLDQLALGQLHWSVAKYAPPLERALWDGLAAIYDEGLVKAVGVSNYGPRQLEKIHTYLTERGVPLASAQVQFSLLSKGPQQQDIRDVCQGLGIQLIAYSPLGLGMLTGKYSATGQLPKGPRGLLFRQILPGIQPLLGAMQAIAEERTKSSVSQVAINWCIAQGTIPIPGAKTLKNAKDNIGSLSWSLKQAEMDELNSLADKVPRAMIQNVFQTS</sequence>
<dbReference type="PROSITE" id="PS00062">
    <property type="entry name" value="ALDOKETO_REDUCTASE_2"/>
    <property type="match status" value="1"/>
</dbReference>
<dbReference type="Proteomes" id="UP001491310">
    <property type="component" value="Unassembled WGS sequence"/>
</dbReference>
<dbReference type="PRINTS" id="PR00069">
    <property type="entry name" value="ALDKETRDTASE"/>
</dbReference>